<evidence type="ECO:0000313" key="3">
    <source>
        <dbReference type="EMBL" id="QPP08357.1"/>
    </source>
</evidence>
<protein>
    <submittedName>
        <fullName evidence="3">Alpha/beta hydrolase</fullName>
    </submittedName>
</protein>
<dbReference type="PANTHER" id="PTHR48081">
    <property type="entry name" value="AB HYDROLASE SUPERFAMILY PROTEIN C4A8.06C"/>
    <property type="match status" value="1"/>
</dbReference>
<dbReference type="InterPro" id="IPR050300">
    <property type="entry name" value="GDXG_lipolytic_enzyme"/>
</dbReference>
<proteinExistence type="predicted"/>
<keyword evidence="1 3" id="KW-0378">Hydrolase</keyword>
<dbReference type="SUPFAM" id="SSF53474">
    <property type="entry name" value="alpha/beta-Hydrolases"/>
    <property type="match status" value="1"/>
</dbReference>
<gene>
    <name evidence="3" type="ORF">G4Z16_20335</name>
</gene>
<dbReference type="KEGG" id="sbat:G4Z16_20335"/>
<sequence>MSSRLLGWGIAAVGNRLGYRDLDEVRRKVERQRTRPAHFGPPKKLQKSCTVTLSFEHGWPCYEIAPRGRTPVAQVLYLHGGAYVEEVGFNHWALVKELAVDVPARAVVPVYPLAPAGTAQTVLPRLTALARELKSGSCLPVVFAGDSAGGALSLAVAQRLRDEGETTADRLVLISPWLDAVLDDPLLDEIQPHDPMLAVEPLRWAGALWAGALPLSDPSVSPLNGSMTGLPPVQVFTGTRDILLSDARRFRDRAAAAGVSVELHEEAGQVHAYPLWPVTEGRRAREQMLAGIRRSPGRA</sequence>
<reference evidence="4" key="1">
    <citation type="submission" date="2020-02" db="EMBL/GenBank/DDBJ databases">
        <title>Streptomyces sp. ASO4wet.</title>
        <authorList>
            <person name="Risdian C."/>
            <person name="Landwehr W."/>
            <person name="Schupp P."/>
            <person name="Wink J."/>
        </authorList>
    </citation>
    <scope>NUCLEOTIDE SEQUENCE [LARGE SCALE GENOMIC DNA]</scope>
    <source>
        <strain evidence="4">ASO4wet</strain>
    </source>
</reference>
<dbReference type="Pfam" id="PF07859">
    <property type="entry name" value="Abhydrolase_3"/>
    <property type="match status" value="1"/>
</dbReference>
<dbReference type="AlphaFoldDB" id="A0A7T1T8H7"/>
<dbReference type="InterPro" id="IPR029058">
    <property type="entry name" value="AB_hydrolase_fold"/>
</dbReference>
<accession>A0A7T1T8H7</accession>
<dbReference type="InterPro" id="IPR013094">
    <property type="entry name" value="AB_hydrolase_3"/>
</dbReference>
<evidence type="ECO:0000313" key="4">
    <source>
        <dbReference type="Proteomes" id="UP000595046"/>
    </source>
</evidence>
<dbReference type="Gene3D" id="3.40.50.1820">
    <property type="entry name" value="alpha/beta hydrolase"/>
    <property type="match status" value="1"/>
</dbReference>
<organism evidence="3 4">
    <name type="scientific">Streptomyces bathyalis</name>
    <dbReference type="NCBI Taxonomy" id="2710756"/>
    <lineage>
        <taxon>Bacteria</taxon>
        <taxon>Bacillati</taxon>
        <taxon>Actinomycetota</taxon>
        <taxon>Actinomycetes</taxon>
        <taxon>Kitasatosporales</taxon>
        <taxon>Streptomycetaceae</taxon>
        <taxon>Streptomyces</taxon>
    </lineage>
</organism>
<dbReference type="GO" id="GO:0016787">
    <property type="term" value="F:hydrolase activity"/>
    <property type="evidence" value="ECO:0007669"/>
    <property type="project" value="UniProtKB-KW"/>
</dbReference>
<feature type="domain" description="Alpha/beta hydrolase fold-3" evidence="2">
    <location>
        <begin position="75"/>
        <end position="273"/>
    </location>
</feature>
<evidence type="ECO:0000256" key="1">
    <source>
        <dbReference type="ARBA" id="ARBA00022801"/>
    </source>
</evidence>
<dbReference type="Proteomes" id="UP000595046">
    <property type="component" value="Chromosome"/>
</dbReference>
<keyword evidence="4" id="KW-1185">Reference proteome</keyword>
<evidence type="ECO:0000259" key="2">
    <source>
        <dbReference type="Pfam" id="PF07859"/>
    </source>
</evidence>
<dbReference type="PANTHER" id="PTHR48081:SF8">
    <property type="entry name" value="ALPHA_BETA HYDROLASE FOLD-3 DOMAIN-CONTAINING PROTEIN-RELATED"/>
    <property type="match status" value="1"/>
</dbReference>
<name>A0A7T1T8H7_9ACTN</name>
<dbReference type="EMBL" id="CP048882">
    <property type="protein sequence ID" value="QPP08357.1"/>
    <property type="molecule type" value="Genomic_DNA"/>
</dbReference>
<dbReference type="RefSeq" id="WP_197352152.1">
    <property type="nucleotide sequence ID" value="NZ_CP048882.1"/>
</dbReference>